<keyword evidence="2" id="KW-0472">Membrane</keyword>
<dbReference type="Proteomes" id="UP001501427">
    <property type="component" value="Unassembled WGS sequence"/>
</dbReference>
<evidence type="ECO:0008006" key="5">
    <source>
        <dbReference type="Google" id="ProtNLM"/>
    </source>
</evidence>
<feature type="transmembrane region" description="Helical" evidence="2">
    <location>
        <begin position="132"/>
        <end position="149"/>
    </location>
</feature>
<evidence type="ECO:0000313" key="3">
    <source>
        <dbReference type="EMBL" id="GAA0578758.1"/>
    </source>
</evidence>
<protein>
    <recommendedName>
        <fullName evidence="5">DivIVA domain-containing protein</fullName>
    </recommendedName>
</protein>
<keyword evidence="2" id="KW-1133">Transmembrane helix</keyword>
<feature type="region of interest" description="Disordered" evidence="1">
    <location>
        <begin position="1"/>
        <end position="23"/>
    </location>
</feature>
<keyword evidence="4" id="KW-1185">Reference proteome</keyword>
<evidence type="ECO:0000256" key="2">
    <source>
        <dbReference type="SAM" id="Phobius"/>
    </source>
</evidence>
<organism evidence="3 4">
    <name type="scientific">Actinomadura livida</name>
    <dbReference type="NCBI Taxonomy" id="79909"/>
    <lineage>
        <taxon>Bacteria</taxon>
        <taxon>Bacillati</taxon>
        <taxon>Actinomycetota</taxon>
        <taxon>Actinomycetes</taxon>
        <taxon>Streptosporangiales</taxon>
        <taxon>Thermomonosporaceae</taxon>
        <taxon>Actinomadura</taxon>
    </lineage>
</organism>
<keyword evidence="2" id="KW-0812">Transmembrane</keyword>
<dbReference type="EMBL" id="BAAAHD010000045">
    <property type="protein sequence ID" value="GAA0578758.1"/>
    <property type="molecule type" value="Genomic_DNA"/>
</dbReference>
<gene>
    <name evidence="3" type="ORF">GCM10009546_46560</name>
</gene>
<feature type="region of interest" description="Disordered" evidence="1">
    <location>
        <begin position="81"/>
        <end position="103"/>
    </location>
</feature>
<comment type="caution">
    <text evidence="3">The sequence shown here is derived from an EMBL/GenBank/DDBJ whole genome shotgun (WGS) entry which is preliminary data.</text>
</comment>
<evidence type="ECO:0000313" key="4">
    <source>
        <dbReference type="Proteomes" id="UP001501427"/>
    </source>
</evidence>
<sequence length="152" mass="16186">MKRQFTGGPPALPAETCGVGGGWPRRVTRGGNAAAYNRSMTTPRLPRDDLAAAMAARRELGPEYDDAFIETVVERIQETLEARPAAAPARRPRPGRAHGRGDRDHSLATAVLSLLAAIPLSAIAVVNAGLPGLFVAMAAIVMVNVTYTYRPR</sequence>
<name>A0ABP3Q2U3_9ACTN</name>
<evidence type="ECO:0000256" key="1">
    <source>
        <dbReference type="SAM" id="MobiDB-lite"/>
    </source>
</evidence>
<proteinExistence type="predicted"/>
<accession>A0ABP3Q2U3</accession>
<reference evidence="4" key="1">
    <citation type="journal article" date="2019" name="Int. J. Syst. Evol. Microbiol.">
        <title>The Global Catalogue of Microorganisms (GCM) 10K type strain sequencing project: providing services to taxonomists for standard genome sequencing and annotation.</title>
        <authorList>
            <consortium name="The Broad Institute Genomics Platform"/>
            <consortium name="The Broad Institute Genome Sequencing Center for Infectious Disease"/>
            <person name="Wu L."/>
            <person name="Ma J."/>
        </authorList>
    </citation>
    <scope>NUCLEOTIDE SEQUENCE [LARGE SCALE GENOMIC DNA]</scope>
    <source>
        <strain evidence="4">JCM 10667</strain>
    </source>
</reference>